<name>A0AAE3KV75_9BACT</name>
<reference evidence="2 3" key="1">
    <citation type="submission" date="2018-11" db="EMBL/GenBank/DDBJ databases">
        <title>Novel bacteria species description.</title>
        <authorList>
            <person name="Han J.-H."/>
        </authorList>
    </citation>
    <scope>NUCLEOTIDE SEQUENCE [LARGE SCALE GENOMIC DNA]</scope>
    <source>
        <strain evidence="2 3">KCTC23259</strain>
    </source>
</reference>
<dbReference type="Gene3D" id="3.10.450.360">
    <property type="match status" value="1"/>
</dbReference>
<evidence type="ECO:0000259" key="1">
    <source>
        <dbReference type="Pfam" id="PF11396"/>
    </source>
</evidence>
<dbReference type="Gene3D" id="3.40.1420.30">
    <property type="match status" value="1"/>
</dbReference>
<sequence length="463" mass="51682">MKYLSLFLTLVIFACTKTETLTPTDSVSVPDLVSNIVKTEFPDATDGKYEEIEKQKLWEYRFKWKAKDMGLVINNSGIISEYSKFLTNAELPASAKEFIDKNYPGSTVKSVIENLDKNKASDGHKILILTKEGSYITLVFDAKGTLVLLMVLPKDAKEVNTSKDNANKAVMVSEADLPTAIKTAIKTKLGDYKFIKALLLKQDTKKTYTVVVSKDLTVYELVYNEDGTLIKESSSGQKDSSNQIVEIAEKDLPADIKSLLTKEFAGYLYQKGTVYKKDGKIAYYQIIVKHNGKVLNLKFDDKFKLIAKSELGTVIADAATTKVGDEKDLTKEIVTYLATKHKEYKVLKVLIKTQSEGKTFTILISADNMLYEYVMDDKAKTVKVNSTGINDTMISIKEIKVTDLPAKAKEYLDKKYSGYVYQKGTKSVVAEKLVSYQVIIKLGTDLYFVTFDGEGGFLAARKG</sequence>
<accession>A0AAE3KV75</accession>
<dbReference type="EMBL" id="RJUF01000192">
    <property type="protein sequence ID" value="MCP9765729.1"/>
    <property type="molecule type" value="Genomic_DNA"/>
</dbReference>
<evidence type="ECO:0000313" key="3">
    <source>
        <dbReference type="Proteomes" id="UP001204144"/>
    </source>
</evidence>
<gene>
    <name evidence="2" type="ORF">EGI31_22570</name>
</gene>
<dbReference type="AlphaFoldDB" id="A0AAE3KV75"/>
<dbReference type="PROSITE" id="PS51257">
    <property type="entry name" value="PROKAR_LIPOPROTEIN"/>
    <property type="match status" value="1"/>
</dbReference>
<proteinExistence type="predicted"/>
<feature type="domain" description="Putative beta-lactamase-inhibitor-like PepSY-like" evidence="1">
    <location>
        <begin position="27"/>
        <end position="79"/>
    </location>
</feature>
<dbReference type="InterPro" id="IPR021533">
    <property type="entry name" value="PepSY-like"/>
</dbReference>
<keyword evidence="3" id="KW-1185">Reference proteome</keyword>
<comment type="caution">
    <text evidence="2">The sequence shown here is derived from an EMBL/GenBank/DDBJ whole genome shotgun (WGS) entry which is preliminary data.</text>
</comment>
<dbReference type="Pfam" id="PF11396">
    <property type="entry name" value="PepSY_like"/>
    <property type="match status" value="2"/>
</dbReference>
<dbReference type="SUPFAM" id="SSF160574">
    <property type="entry name" value="BT0923-like"/>
    <property type="match status" value="3"/>
</dbReference>
<dbReference type="Proteomes" id="UP001204144">
    <property type="component" value="Unassembled WGS sequence"/>
</dbReference>
<evidence type="ECO:0000313" key="2">
    <source>
        <dbReference type="EMBL" id="MCP9765729.1"/>
    </source>
</evidence>
<feature type="domain" description="Putative beta-lactamase-inhibitor-like PepSY-like" evidence="1">
    <location>
        <begin position="167"/>
        <end position="231"/>
    </location>
</feature>
<organism evidence="2 3">
    <name type="scientific">Lacihabitans soyangensis</name>
    <dbReference type="NCBI Taxonomy" id="869394"/>
    <lineage>
        <taxon>Bacteria</taxon>
        <taxon>Pseudomonadati</taxon>
        <taxon>Bacteroidota</taxon>
        <taxon>Cytophagia</taxon>
        <taxon>Cytophagales</taxon>
        <taxon>Leadbetterellaceae</taxon>
        <taxon>Lacihabitans</taxon>
    </lineage>
</organism>
<protein>
    <recommendedName>
        <fullName evidence="1">Putative beta-lactamase-inhibitor-like PepSY-like domain-containing protein</fullName>
    </recommendedName>
</protein>
<dbReference type="RefSeq" id="WP_255039438.1">
    <property type="nucleotide sequence ID" value="NZ_RJUF01000192.1"/>
</dbReference>